<reference evidence="2 3" key="1">
    <citation type="submission" date="2018-09" db="EMBL/GenBank/DDBJ databases">
        <title>Gemmobacter lutimaris sp. nov., a marine bacterium isolated from tidal flat.</title>
        <authorList>
            <person name="Lee D.W."/>
            <person name="Yoo Y."/>
            <person name="Kim J.-J."/>
            <person name="Kim B.S."/>
        </authorList>
    </citation>
    <scope>NUCLEOTIDE SEQUENCE [LARGE SCALE GENOMIC DNA]</scope>
    <source>
        <strain evidence="2 3">YJ-T1-11</strain>
    </source>
</reference>
<dbReference type="AlphaFoldDB" id="A0A398BJX7"/>
<dbReference type="OrthoDB" id="5417071at2"/>
<gene>
    <name evidence="2" type="ORF">D2N39_17005</name>
</gene>
<evidence type="ECO:0000313" key="3">
    <source>
        <dbReference type="Proteomes" id="UP000266649"/>
    </source>
</evidence>
<protein>
    <recommendedName>
        <fullName evidence="4">DUF2357 domain-containing protein</fullName>
    </recommendedName>
</protein>
<proteinExistence type="predicted"/>
<name>A0A398BJX7_9RHOB</name>
<organism evidence="2 3">
    <name type="scientific">Gemmobacter lutimaris</name>
    <dbReference type="NCBI Taxonomy" id="2306023"/>
    <lineage>
        <taxon>Bacteria</taxon>
        <taxon>Pseudomonadati</taxon>
        <taxon>Pseudomonadota</taxon>
        <taxon>Alphaproteobacteria</taxon>
        <taxon>Rhodobacterales</taxon>
        <taxon>Paracoccaceae</taxon>
        <taxon>Gemmobacter</taxon>
    </lineage>
</organism>
<accession>A0A398BJX7</accession>
<dbReference type="RefSeq" id="WP_119135959.1">
    <property type="nucleotide sequence ID" value="NZ_QXXQ01000011.1"/>
</dbReference>
<evidence type="ECO:0000256" key="1">
    <source>
        <dbReference type="SAM" id="MobiDB-lite"/>
    </source>
</evidence>
<sequence length="499" mass="55859">MLRLARPWAGAGLGAEAVFGPGDCLLSEVAPSDRAGEHVVVMRGEARGEPRLLVQHPYPRRDAAHAPERRGFPPRPRKGKEAEAAPEALAALARMNEVTARVQELGEALDDPTALWPRLRAAWDRAEQEEDPRMAEIVRQARELTPVLKAFREHIRRVLRRHRELTPLDRVQEMDRAAMRWLSRQPGRNTAERAGADQRILAVVRHQNFDTLENRVAHAYLRLASDVGREWLREHPRAAGSKRFQSVQAYVKLCKAVAAELADLGVAIASVDVTPNYVLLEDRTYRLIREAWEALLKREKALDELWAWQAQTWTDFSVLAIVLALHDVEGAELIAQSPIRFLSEAVNGLWFEQERPIAVFWLHRQGRVVEVMARPERPGTLLTYARAHVALRISDPLDRSAFPHRVAVWTPHAMARLDLREAADQAGLRLAELARVTGQQERIRHGLILTPGHHAPEAVSAERGGLFVEAIALDGAGASLAQGRASIRAFLGRDIWGAA</sequence>
<evidence type="ECO:0008006" key="4">
    <source>
        <dbReference type="Google" id="ProtNLM"/>
    </source>
</evidence>
<feature type="region of interest" description="Disordered" evidence="1">
    <location>
        <begin position="58"/>
        <end position="84"/>
    </location>
</feature>
<keyword evidence="3" id="KW-1185">Reference proteome</keyword>
<dbReference type="EMBL" id="QXXQ01000011">
    <property type="protein sequence ID" value="RID90702.1"/>
    <property type="molecule type" value="Genomic_DNA"/>
</dbReference>
<comment type="caution">
    <text evidence="2">The sequence shown here is derived from an EMBL/GenBank/DDBJ whole genome shotgun (WGS) entry which is preliminary data.</text>
</comment>
<feature type="compositionally biased region" description="Basic and acidic residues" evidence="1">
    <location>
        <begin position="59"/>
        <end position="71"/>
    </location>
</feature>
<dbReference type="Proteomes" id="UP000266649">
    <property type="component" value="Unassembled WGS sequence"/>
</dbReference>
<evidence type="ECO:0000313" key="2">
    <source>
        <dbReference type="EMBL" id="RID90702.1"/>
    </source>
</evidence>